<evidence type="ECO:0000313" key="5">
    <source>
        <dbReference type="EMBL" id="GAA0910162.1"/>
    </source>
</evidence>
<reference evidence="6" key="1">
    <citation type="journal article" date="2019" name="Int. J. Syst. Evol. Microbiol.">
        <title>The Global Catalogue of Microorganisms (GCM) 10K type strain sequencing project: providing services to taxonomists for standard genome sequencing and annotation.</title>
        <authorList>
            <consortium name="The Broad Institute Genomics Platform"/>
            <consortium name="The Broad Institute Genome Sequencing Center for Infectious Disease"/>
            <person name="Wu L."/>
            <person name="Ma J."/>
        </authorList>
    </citation>
    <scope>NUCLEOTIDE SEQUENCE [LARGE SCALE GENOMIC DNA]</scope>
    <source>
        <strain evidence="6">JCM 11117</strain>
    </source>
</reference>
<dbReference type="Proteomes" id="UP001499967">
    <property type="component" value="Unassembled WGS sequence"/>
</dbReference>
<evidence type="ECO:0000256" key="3">
    <source>
        <dbReference type="ARBA" id="ARBA00023163"/>
    </source>
</evidence>
<dbReference type="SMART" id="SM00418">
    <property type="entry name" value="HTH_ARSR"/>
    <property type="match status" value="1"/>
</dbReference>
<feature type="domain" description="HTH arsR-type" evidence="4">
    <location>
        <begin position="17"/>
        <end position="111"/>
    </location>
</feature>
<dbReference type="NCBIfam" id="NF033788">
    <property type="entry name" value="HTH_metalloreg"/>
    <property type="match status" value="1"/>
</dbReference>
<evidence type="ECO:0000313" key="6">
    <source>
        <dbReference type="Proteomes" id="UP001499967"/>
    </source>
</evidence>
<dbReference type="RefSeq" id="WP_343947188.1">
    <property type="nucleotide sequence ID" value="NZ_BAAAHP010000358.1"/>
</dbReference>
<keyword evidence="2" id="KW-0238">DNA-binding</keyword>
<evidence type="ECO:0000256" key="2">
    <source>
        <dbReference type="ARBA" id="ARBA00023125"/>
    </source>
</evidence>
<dbReference type="InterPro" id="IPR036390">
    <property type="entry name" value="WH_DNA-bd_sf"/>
</dbReference>
<keyword evidence="3" id="KW-0804">Transcription</keyword>
<dbReference type="InterPro" id="IPR011991">
    <property type="entry name" value="ArsR-like_HTH"/>
</dbReference>
<gene>
    <name evidence="5" type="ORF">GCM10009559_80560</name>
</gene>
<dbReference type="SUPFAM" id="SSF46785">
    <property type="entry name" value="Winged helix' DNA-binding domain"/>
    <property type="match status" value="1"/>
</dbReference>
<dbReference type="Gene3D" id="1.10.10.10">
    <property type="entry name" value="Winged helix-like DNA-binding domain superfamily/Winged helix DNA-binding domain"/>
    <property type="match status" value="1"/>
</dbReference>
<dbReference type="InterPro" id="IPR036388">
    <property type="entry name" value="WH-like_DNA-bd_sf"/>
</dbReference>
<name>A0ABP3Z0B8_9PSEU</name>
<dbReference type="EMBL" id="BAAAHP010000358">
    <property type="protein sequence ID" value="GAA0910162.1"/>
    <property type="molecule type" value="Genomic_DNA"/>
</dbReference>
<sequence>MCAREDGPGAEYWQEVPSADRVEAAASAFRLLGDPTRLRVLWVLCGGEHDVTTVTGLVGAARPAVSQHLAKLRLAGLVVARREGRRVLYRASGAHVRRLVAEAFESAGHRVSGRPDHP</sequence>
<dbReference type="PRINTS" id="PR00778">
    <property type="entry name" value="HTHARSR"/>
</dbReference>
<keyword evidence="6" id="KW-1185">Reference proteome</keyword>
<protein>
    <submittedName>
        <fullName evidence="5">Metalloregulator ArsR/SmtB family transcription factor</fullName>
    </submittedName>
</protein>
<accession>A0ABP3Z0B8</accession>
<dbReference type="PROSITE" id="PS50987">
    <property type="entry name" value="HTH_ARSR_2"/>
    <property type="match status" value="1"/>
</dbReference>
<organism evidence="5 6">
    <name type="scientific">Pseudonocardia zijingensis</name>
    <dbReference type="NCBI Taxonomy" id="153376"/>
    <lineage>
        <taxon>Bacteria</taxon>
        <taxon>Bacillati</taxon>
        <taxon>Actinomycetota</taxon>
        <taxon>Actinomycetes</taxon>
        <taxon>Pseudonocardiales</taxon>
        <taxon>Pseudonocardiaceae</taxon>
        <taxon>Pseudonocardia</taxon>
    </lineage>
</organism>
<comment type="caution">
    <text evidence="5">The sequence shown here is derived from an EMBL/GenBank/DDBJ whole genome shotgun (WGS) entry which is preliminary data.</text>
</comment>
<dbReference type="InterPro" id="IPR051011">
    <property type="entry name" value="Metal_resp_trans_reg"/>
</dbReference>
<evidence type="ECO:0000256" key="1">
    <source>
        <dbReference type="ARBA" id="ARBA00023015"/>
    </source>
</evidence>
<dbReference type="CDD" id="cd00090">
    <property type="entry name" value="HTH_ARSR"/>
    <property type="match status" value="1"/>
</dbReference>
<keyword evidence="1" id="KW-0805">Transcription regulation</keyword>
<evidence type="ECO:0000259" key="4">
    <source>
        <dbReference type="PROSITE" id="PS50987"/>
    </source>
</evidence>
<dbReference type="PANTHER" id="PTHR43132">
    <property type="entry name" value="ARSENICAL RESISTANCE OPERON REPRESSOR ARSR-RELATED"/>
    <property type="match status" value="1"/>
</dbReference>
<proteinExistence type="predicted"/>
<dbReference type="InterPro" id="IPR001845">
    <property type="entry name" value="HTH_ArsR_DNA-bd_dom"/>
</dbReference>
<dbReference type="Pfam" id="PF01022">
    <property type="entry name" value="HTH_5"/>
    <property type="match status" value="1"/>
</dbReference>
<dbReference type="PANTHER" id="PTHR43132:SF8">
    <property type="entry name" value="HTH-TYPE TRANSCRIPTIONAL REGULATOR KMTR"/>
    <property type="match status" value="1"/>
</dbReference>